<dbReference type="Pfam" id="PF01738">
    <property type="entry name" value="DLH"/>
    <property type="match status" value="1"/>
</dbReference>
<name>A0ABV5RB52_9ACTN</name>
<dbReference type="Gene3D" id="3.30.1310.20">
    <property type="entry name" value="PRTase-like"/>
    <property type="match status" value="1"/>
</dbReference>
<proteinExistence type="predicted"/>
<organism evidence="3 4">
    <name type="scientific">Streptomyces yanii</name>
    <dbReference type="NCBI Taxonomy" id="78510"/>
    <lineage>
        <taxon>Bacteria</taxon>
        <taxon>Bacillati</taxon>
        <taxon>Actinomycetota</taxon>
        <taxon>Actinomycetes</taxon>
        <taxon>Kitasatosporales</taxon>
        <taxon>Streptomycetaceae</taxon>
        <taxon>Streptomyces</taxon>
    </lineage>
</organism>
<dbReference type="InterPro" id="IPR002925">
    <property type="entry name" value="Dienelactn_hydro"/>
</dbReference>
<accession>A0ABV5RB52</accession>
<evidence type="ECO:0000259" key="1">
    <source>
        <dbReference type="Pfam" id="PF00156"/>
    </source>
</evidence>
<protein>
    <submittedName>
        <fullName evidence="3">Phosphoribosyltransferase family protein</fullName>
    </submittedName>
</protein>
<dbReference type="SUPFAM" id="SSF53271">
    <property type="entry name" value="PRTase-like"/>
    <property type="match status" value="1"/>
</dbReference>
<gene>
    <name evidence="3" type="ORF">ACFFTL_23085</name>
</gene>
<dbReference type="GO" id="GO:0016757">
    <property type="term" value="F:glycosyltransferase activity"/>
    <property type="evidence" value="ECO:0007669"/>
    <property type="project" value="UniProtKB-KW"/>
</dbReference>
<dbReference type="Pfam" id="PF00156">
    <property type="entry name" value="Pribosyltran"/>
    <property type="match status" value="1"/>
</dbReference>
<keyword evidence="3" id="KW-0328">Glycosyltransferase</keyword>
<comment type="caution">
    <text evidence="3">The sequence shown here is derived from an EMBL/GenBank/DDBJ whole genome shotgun (WGS) entry which is preliminary data.</text>
</comment>
<feature type="domain" description="Dienelactone hydrolase" evidence="2">
    <location>
        <begin position="252"/>
        <end position="426"/>
    </location>
</feature>
<dbReference type="EMBL" id="JBHMCG010000097">
    <property type="protein sequence ID" value="MFB9575096.1"/>
    <property type="molecule type" value="Genomic_DNA"/>
</dbReference>
<evidence type="ECO:0000313" key="3">
    <source>
        <dbReference type="EMBL" id="MFB9575096.1"/>
    </source>
</evidence>
<dbReference type="InterPro" id="IPR029058">
    <property type="entry name" value="AB_hydrolase_fold"/>
</dbReference>
<keyword evidence="3" id="KW-0808">Transferase</keyword>
<dbReference type="CDD" id="cd06223">
    <property type="entry name" value="PRTases_typeI"/>
    <property type="match status" value="1"/>
</dbReference>
<reference evidence="3 4" key="1">
    <citation type="submission" date="2024-09" db="EMBL/GenBank/DDBJ databases">
        <authorList>
            <person name="Sun Q."/>
            <person name="Mori K."/>
        </authorList>
    </citation>
    <scope>NUCLEOTIDE SEQUENCE [LARGE SCALE GENOMIC DNA]</scope>
    <source>
        <strain evidence="3 4">JCM 3331</strain>
    </source>
</reference>
<evidence type="ECO:0000259" key="2">
    <source>
        <dbReference type="Pfam" id="PF01738"/>
    </source>
</evidence>
<dbReference type="RefSeq" id="WP_345512905.1">
    <property type="nucleotide sequence ID" value="NZ_BAAAXD010000019.1"/>
</dbReference>
<dbReference type="SUPFAM" id="SSF53474">
    <property type="entry name" value="alpha/beta-Hydrolases"/>
    <property type="match status" value="1"/>
</dbReference>
<dbReference type="Gene3D" id="3.40.50.1820">
    <property type="entry name" value="alpha/beta hydrolase"/>
    <property type="match status" value="1"/>
</dbReference>
<dbReference type="Gene3D" id="3.40.50.2020">
    <property type="match status" value="1"/>
</dbReference>
<feature type="domain" description="Phosphoribosyltransferase" evidence="1">
    <location>
        <begin position="9"/>
        <end position="161"/>
    </location>
</feature>
<dbReference type="Proteomes" id="UP001589710">
    <property type="component" value="Unassembled WGS sequence"/>
</dbReference>
<dbReference type="InterPro" id="IPR000836">
    <property type="entry name" value="PRTase_dom"/>
</dbReference>
<sequence>MHFIDRPDAGRRLAGQLTHLADEDIVVLGLPRGGVLVAAEVAEALGAPLDIIVVRKLGVPFQPELGMGAIGEDGVRVVNEEVMRATGTAEEELAAVEERERAELDRRARRYRGSRRRTGVRGRTAVVVDDGVATGSTARAACLIARGHGAARVVLAVPVAPEGWTARMQGAADELVCLSTPVGFLGIGQFYEDFAQTTDSEVIACLERAAARLPGSDQLGSAPQDAARSATPPVADPEVVVHAGPVRLAGQLAVPEGATGLVVFAHGSGSSRHSPRNRSVATSLNKVGLATLLFDLLTAQEELDRANVFDTSLLARRLTDTTRWLLEQPEVRGLAVGYFGASTGAAAALWAAAEPGSRVVAVVSRGGRPDLAGPRLPAVTAPTLLIVGGEDEVVLDLNRQARAQLRCESRLAVVPGATHLFEEPGALAKVADLATEWFTGHLGPRAEPGG</sequence>
<keyword evidence="4" id="KW-1185">Reference proteome</keyword>
<evidence type="ECO:0000313" key="4">
    <source>
        <dbReference type="Proteomes" id="UP001589710"/>
    </source>
</evidence>
<dbReference type="InterPro" id="IPR029057">
    <property type="entry name" value="PRTase-like"/>
</dbReference>